<keyword evidence="2" id="KW-0472">Membrane</keyword>
<feature type="transmembrane region" description="Helical" evidence="2">
    <location>
        <begin position="182"/>
        <end position="202"/>
    </location>
</feature>
<feature type="transmembrane region" description="Helical" evidence="2">
    <location>
        <begin position="287"/>
        <end position="305"/>
    </location>
</feature>
<feature type="transmembrane region" description="Helical" evidence="2">
    <location>
        <begin position="149"/>
        <end position="170"/>
    </location>
</feature>
<feature type="compositionally biased region" description="Low complexity" evidence="1">
    <location>
        <begin position="488"/>
        <end position="498"/>
    </location>
</feature>
<evidence type="ECO:0000256" key="1">
    <source>
        <dbReference type="SAM" id="MobiDB-lite"/>
    </source>
</evidence>
<feature type="transmembrane region" description="Helical" evidence="2">
    <location>
        <begin position="223"/>
        <end position="242"/>
    </location>
</feature>
<evidence type="ECO:0000313" key="4">
    <source>
        <dbReference type="WBParaSite" id="MBELARI_LOCUS4349"/>
    </source>
</evidence>
<reference evidence="4" key="1">
    <citation type="submission" date="2024-02" db="UniProtKB">
        <authorList>
            <consortium name="WormBaseParasite"/>
        </authorList>
    </citation>
    <scope>IDENTIFICATION</scope>
</reference>
<name>A0AAF3FEB1_9BILA</name>
<keyword evidence="2" id="KW-0812">Transmembrane</keyword>
<feature type="compositionally biased region" description="Basic and acidic residues" evidence="1">
    <location>
        <begin position="529"/>
        <end position="543"/>
    </location>
</feature>
<protein>
    <submittedName>
        <fullName evidence="4">Uncharacterized protein</fullName>
    </submittedName>
</protein>
<organism evidence="3 4">
    <name type="scientific">Mesorhabditis belari</name>
    <dbReference type="NCBI Taxonomy" id="2138241"/>
    <lineage>
        <taxon>Eukaryota</taxon>
        <taxon>Metazoa</taxon>
        <taxon>Ecdysozoa</taxon>
        <taxon>Nematoda</taxon>
        <taxon>Chromadorea</taxon>
        <taxon>Rhabditida</taxon>
        <taxon>Rhabditina</taxon>
        <taxon>Rhabditomorpha</taxon>
        <taxon>Rhabditoidea</taxon>
        <taxon>Rhabditidae</taxon>
        <taxon>Mesorhabditinae</taxon>
        <taxon>Mesorhabditis</taxon>
    </lineage>
</organism>
<feature type="transmembrane region" description="Helical" evidence="2">
    <location>
        <begin position="114"/>
        <end position="137"/>
    </location>
</feature>
<keyword evidence="3" id="KW-1185">Reference proteome</keyword>
<dbReference type="AlphaFoldDB" id="A0AAF3FEB1"/>
<feature type="region of interest" description="Disordered" evidence="1">
    <location>
        <begin position="343"/>
        <end position="402"/>
    </location>
</feature>
<dbReference type="WBParaSite" id="MBELARI_LOCUS4349">
    <property type="protein sequence ID" value="MBELARI_LOCUS4349"/>
    <property type="gene ID" value="MBELARI_LOCUS4349"/>
</dbReference>
<keyword evidence="2" id="KW-1133">Transmembrane helix</keyword>
<proteinExistence type="predicted"/>
<feature type="transmembrane region" description="Helical" evidence="2">
    <location>
        <begin position="39"/>
        <end position="63"/>
    </location>
</feature>
<feature type="compositionally biased region" description="Polar residues" evidence="1">
    <location>
        <begin position="365"/>
        <end position="380"/>
    </location>
</feature>
<accession>A0AAF3FEB1</accession>
<evidence type="ECO:0000313" key="3">
    <source>
        <dbReference type="Proteomes" id="UP000887575"/>
    </source>
</evidence>
<sequence>MDYVSAVHWDENYYKNATAIWQQPRQALMNAPSGFRSELVATSFGLKMAMFMEIFMTLCFWRVFIKIWHDQIAGFLRSVAIPLTCATINRFFDLFIYVVTSNPCEFLSGIDQCLVLTAMLSFCTGALTYSSFIYRSVESNSHESGGPTFIAILVLCSLISVTIVASWASSIVMFSSIVANTIISYSILVVPVFIYTLIISVFPKNRSDTSADGLARGAAINRSRFQIAFICLAAVLLYQSWIESTSRLLYFFSQSLKPWMMSTAYNTMPWVINQAAHYSVGYFEMSIINQLCFPIVFYMSIFIFMKPWRDALNGNTMNETTLDVFKFEPNVLTARRGFPDAALGNGGRLDGNEMRGIDPPPTYQEALQMSPQDGNASTVPPSSPRLANPSNPPIAAPPYTETPRPPIVYPTYPIQNIDPQWLHYNGAQNHHLRPNYPFHPTQMQRSGIFGQMFSQYPEIIDESCLDGLPGGASPVPVFVSSPPPPTSQSPGPSTSQPTDFTEDRLQKNNFPNKASISVRVMSAPVRRSPHTEHTFKPLPSLKE</sequence>
<dbReference type="Proteomes" id="UP000887575">
    <property type="component" value="Unassembled WGS sequence"/>
</dbReference>
<evidence type="ECO:0000256" key="2">
    <source>
        <dbReference type="SAM" id="Phobius"/>
    </source>
</evidence>
<feature type="transmembrane region" description="Helical" evidence="2">
    <location>
        <begin position="75"/>
        <end position="99"/>
    </location>
</feature>
<feature type="region of interest" description="Disordered" evidence="1">
    <location>
        <begin position="474"/>
        <end position="543"/>
    </location>
</feature>